<feature type="transmembrane region" description="Helical" evidence="8">
    <location>
        <begin position="172"/>
        <end position="199"/>
    </location>
</feature>
<evidence type="ECO:0000313" key="10">
    <source>
        <dbReference type="Proteomes" id="UP001152759"/>
    </source>
</evidence>
<keyword evidence="6 8" id="KW-1133">Transmembrane helix</keyword>
<evidence type="ECO:0000256" key="8">
    <source>
        <dbReference type="RuleBase" id="RU363075"/>
    </source>
</evidence>
<dbReference type="GO" id="GO:0005789">
    <property type="term" value="C:endoplasmic reticulum membrane"/>
    <property type="evidence" value="ECO:0007669"/>
    <property type="project" value="UniProtKB-SubCell"/>
</dbReference>
<feature type="transmembrane region" description="Helical" evidence="8">
    <location>
        <begin position="342"/>
        <end position="363"/>
    </location>
</feature>
<dbReference type="GO" id="GO:0006506">
    <property type="term" value="P:GPI anchor biosynthetic process"/>
    <property type="evidence" value="ECO:0007669"/>
    <property type="project" value="TreeGrafter"/>
</dbReference>
<keyword evidence="2 8" id="KW-0328">Glycosyltransferase</keyword>
<dbReference type="GO" id="GO:0000026">
    <property type="term" value="F:alpha-1,2-mannosyltransferase activity"/>
    <property type="evidence" value="ECO:0007669"/>
    <property type="project" value="TreeGrafter"/>
</dbReference>
<reference evidence="9" key="1">
    <citation type="submission" date="2021-12" db="EMBL/GenBank/DDBJ databases">
        <authorList>
            <person name="King R."/>
        </authorList>
    </citation>
    <scope>NUCLEOTIDE SEQUENCE</scope>
</reference>
<feature type="transmembrane region" description="Helical" evidence="8">
    <location>
        <begin position="229"/>
        <end position="247"/>
    </location>
</feature>
<dbReference type="Proteomes" id="UP001152759">
    <property type="component" value="Chromosome 8"/>
</dbReference>
<keyword evidence="10" id="KW-1185">Reference proteome</keyword>
<feature type="transmembrane region" description="Helical" evidence="8">
    <location>
        <begin position="259"/>
        <end position="276"/>
    </location>
</feature>
<name>A0A9P0AIT9_BEMTA</name>
<keyword evidence="7 8" id="KW-0472">Membrane</keyword>
<comment type="similarity">
    <text evidence="8">Belongs to the glycosyltransferase 22 family.</text>
</comment>
<evidence type="ECO:0000256" key="1">
    <source>
        <dbReference type="ARBA" id="ARBA00004477"/>
    </source>
</evidence>
<dbReference type="PANTHER" id="PTHR22760:SF4">
    <property type="entry name" value="GPI MANNOSYLTRANSFERASE 3"/>
    <property type="match status" value="1"/>
</dbReference>
<proteinExistence type="inferred from homology"/>
<evidence type="ECO:0000256" key="6">
    <source>
        <dbReference type="ARBA" id="ARBA00022989"/>
    </source>
</evidence>
<feature type="transmembrane region" description="Helical" evidence="8">
    <location>
        <begin position="288"/>
        <end position="307"/>
    </location>
</feature>
<dbReference type="InterPro" id="IPR005599">
    <property type="entry name" value="GPI_mannosylTrfase"/>
</dbReference>
<evidence type="ECO:0000256" key="7">
    <source>
        <dbReference type="ARBA" id="ARBA00023136"/>
    </source>
</evidence>
<evidence type="ECO:0000256" key="2">
    <source>
        <dbReference type="ARBA" id="ARBA00022676"/>
    </source>
</evidence>
<evidence type="ECO:0000256" key="4">
    <source>
        <dbReference type="ARBA" id="ARBA00022692"/>
    </source>
</evidence>
<keyword evidence="3" id="KW-0808">Transferase</keyword>
<organism evidence="9 10">
    <name type="scientific">Bemisia tabaci</name>
    <name type="common">Sweetpotato whitefly</name>
    <name type="synonym">Aleurodes tabaci</name>
    <dbReference type="NCBI Taxonomy" id="7038"/>
    <lineage>
        <taxon>Eukaryota</taxon>
        <taxon>Metazoa</taxon>
        <taxon>Ecdysozoa</taxon>
        <taxon>Arthropoda</taxon>
        <taxon>Hexapoda</taxon>
        <taxon>Insecta</taxon>
        <taxon>Pterygota</taxon>
        <taxon>Neoptera</taxon>
        <taxon>Paraneoptera</taxon>
        <taxon>Hemiptera</taxon>
        <taxon>Sternorrhyncha</taxon>
        <taxon>Aleyrodoidea</taxon>
        <taxon>Aleyrodidae</taxon>
        <taxon>Aleyrodinae</taxon>
        <taxon>Bemisia</taxon>
    </lineage>
</organism>
<comment type="subcellular location">
    <subcellularLocation>
        <location evidence="1 8">Endoplasmic reticulum membrane</location>
        <topology evidence="1 8">Multi-pass membrane protein</topology>
    </subcellularLocation>
</comment>
<dbReference type="KEGG" id="btab:109039293"/>
<keyword evidence="4 8" id="KW-0812">Transmembrane</keyword>
<sequence>MLIAYLQKVIINKHTFHAALIIRLLNLAIVQSWFSPDEYWQSLEVAHKFVFGNGYLTWEWQYGIRSYAYVAFISLIYKILRVLHLDSVFLLTNVPRILQAVFSAYADSCFVEWVRRETNLKQGAFALYAYYTSWFIAFCSTRTLINTVELNVTAIALLYYPFKKQHRPDSRFLWFVSFLCLMRPTAAIVWLPLCVFHLLEVENSLAALITSYLPIGLTALTISTLLDSYLHGSLVFTSFNFFWFNIFHNIGVHYGSHSFHWYLTQGLPVVLGPFLLPLIRGPIEFTPIYRKLTLSILFSVLILSLIPHKEFRFLLPLMPAMMFILSNRLFTWFRRIKNQNFANLLIICAAIINFGTLIFFGMFHQIGALTILNKVPVKPNTNLLILTPCHSTPLYSHIHANISIRFLTCEPNLKTLPNYSDEADRFYEDPLKWLQEEFRNGTNLPSHIISFERLSDPILPFLHSNSYRLIERIFHAVFSPDDRISSHICLFEKYR</sequence>
<feature type="transmembrane region" description="Helical" evidence="8">
    <location>
        <begin position="313"/>
        <end position="330"/>
    </location>
</feature>
<dbReference type="AlphaFoldDB" id="A0A9P0AIT9"/>
<evidence type="ECO:0000256" key="3">
    <source>
        <dbReference type="ARBA" id="ARBA00022679"/>
    </source>
</evidence>
<feature type="transmembrane region" description="Helical" evidence="8">
    <location>
        <begin position="205"/>
        <end position="222"/>
    </location>
</feature>
<evidence type="ECO:0000256" key="5">
    <source>
        <dbReference type="ARBA" id="ARBA00022824"/>
    </source>
</evidence>
<dbReference type="EC" id="2.4.1.-" evidence="8"/>
<dbReference type="Pfam" id="PF03901">
    <property type="entry name" value="Glyco_transf_22"/>
    <property type="match status" value="1"/>
</dbReference>
<keyword evidence="5 8" id="KW-0256">Endoplasmic reticulum</keyword>
<dbReference type="PANTHER" id="PTHR22760">
    <property type="entry name" value="GLYCOSYLTRANSFERASE"/>
    <property type="match status" value="1"/>
</dbReference>
<accession>A0A9P0AIT9</accession>
<protein>
    <recommendedName>
        <fullName evidence="8">Mannosyltransferase</fullName>
        <ecNumber evidence="8">2.4.1.-</ecNumber>
    </recommendedName>
</protein>
<gene>
    <name evidence="9" type="ORF">BEMITA_LOCUS12338</name>
</gene>
<dbReference type="EMBL" id="OU963869">
    <property type="protein sequence ID" value="CAH0393990.1"/>
    <property type="molecule type" value="Genomic_DNA"/>
</dbReference>
<evidence type="ECO:0000313" key="9">
    <source>
        <dbReference type="EMBL" id="CAH0393990.1"/>
    </source>
</evidence>